<dbReference type="GO" id="GO:0005581">
    <property type="term" value="C:collagen trimer"/>
    <property type="evidence" value="ECO:0007669"/>
    <property type="project" value="UniProtKB-KW"/>
</dbReference>
<accession>A0A5C6NF94</accession>
<feature type="domain" description="Thrombospondin-like N-terminal" evidence="4">
    <location>
        <begin position="23"/>
        <end position="209"/>
    </location>
</feature>
<dbReference type="InterPro" id="IPR008160">
    <property type="entry name" value="Collagen"/>
</dbReference>
<feature type="non-terminal residue" evidence="5">
    <location>
        <position position="1"/>
    </location>
</feature>
<feature type="compositionally biased region" description="Low complexity" evidence="3">
    <location>
        <begin position="292"/>
        <end position="307"/>
    </location>
</feature>
<comment type="caution">
    <text evidence="5">The sequence shown here is derived from an EMBL/GenBank/DDBJ whole genome shotgun (WGS) entry which is preliminary data.</text>
</comment>
<evidence type="ECO:0000256" key="3">
    <source>
        <dbReference type="SAM" id="MobiDB-lite"/>
    </source>
</evidence>
<feature type="compositionally biased region" description="Low complexity" evidence="3">
    <location>
        <begin position="566"/>
        <end position="575"/>
    </location>
</feature>
<name>A0A5C6NF94_9TELE</name>
<dbReference type="InterPro" id="IPR013320">
    <property type="entry name" value="ConA-like_dom_sf"/>
</dbReference>
<feature type="region of interest" description="Disordered" evidence="3">
    <location>
        <begin position="730"/>
        <end position="766"/>
    </location>
</feature>
<dbReference type="GO" id="GO:0031012">
    <property type="term" value="C:extracellular matrix"/>
    <property type="evidence" value="ECO:0007669"/>
    <property type="project" value="TreeGrafter"/>
</dbReference>
<feature type="region of interest" description="Disordered" evidence="3">
    <location>
        <begin position="620"/>
        <end position="687"/>
    </location>
</feature>
<dbReference type="EMBL" id="RHFK02000014">
    <property type="protein sequence ID" value="TWW65339.1"/>
    <property type="molecule type" value="Genomic_DNA"/>
</dbReference>
<dbReference type="SUPFAM" id="SSF49899">
    <property type="entry name" value="Concanavalin A-like lectins/glucanases"/>
    <property type="match status" value="1"/>
</dbReference>
<feature type="region of interest" description="Disordered" evidence="3">
    <location>
        <begin position="396"/>
        <end position="424"/>
    </location>
</feature>
<reference evidence="5 6" key="1">
    <citation type="submission" date="2019-04" db="EMBL/GenBank/DDBJ databases">
        <title>Chromosome genome assembly for Takifugu flavidus.</title>
        <authorList>
            <person name="Xiao S."/>
        </authorList>
    </citation>
    <scope>NUCLEOTIDE SEQUENCE [LARGE SCALE GENOMIC DNA]</scope>
    <source>
        <strain evidence="5">HTHZ2018</strain>
        <tissue evidence="5">Muscle</tissue>
    </source>
</reference>
<dbReference type="Proteomes" id="UP000324091">
    <property type="component" value="Chromosome 21"/>
</dbReference>
<dbReference type="Pfam" id="PF01391">
    <property type="entry name" value="Collagen"/>
    <property type="match status" value="4"/>
</dbReference>
<dbReference type="GO" id="GO:0030198">
    <property type="term" value="P:extracellular matrix organization"/>
    <property type="evidence" value="ECO:0007669"/>
    <property type="project" value="TreeGrafter"/>
</dbReference>
<dbReference type="PANTHER" id="PTHR24023:SF1093">
    <property type="entry name" value="COLLAGEN ALPHA-1(XXII) CHAIN"/>
    <property type="match status" value="1"/>
</dbReference>
<dbReference type="SMART" id="SM00210">
    <property type="entry name" value="TSPN"/>
    <property type="match status" value="1"/>
</dbReference>
<feature type="region of interest" description="Disordered" evidence="3">
    <location>
        <begin position="472"/>
        <end position="575"/>
    </location>
</feature>
<keyword evidence="5" id="KW-0176">Collagen</keyword>
<gene>
    <name evidence="5" type="ORF">D4764_21G0002390</name>
</gene>
<organism evidence="5 6">
    <name type="scientific">Takifugu flavidus</name>
    <name type="common">sansaifugu</name>
    <dbReference type="NCBI Taxonomy" id="433684"/>
    <lineage>
        <taxon>Eukaryota</taxon>
        <taxon>Metazoa</taxon>
        <taxon>Chordata</taxon>
        <taxon>Craniata</taxon>
        <taxon>Vertebrata</taxon>
        <taxon>Euteleostomi</taxon>
        <taxon>Actinopterygii</taxon>
        <taxon>Neopterygii</taxon>
        <taxon>Teleostei</taxon>
        <taxon>Neoteleostei</taxon>
        <taxon>Acanthomorphata</taxon>
        <taxon>Eupercaria</taxon>
        <taxon>Tetraodontiformes</taxon>
        <taxon>Tetradontoidea</taxon>
        <taxon>Tetraodontidae</taxon>
        <taxon>Takifugu</taxon>
    </lineage>
</organism>
<feature type="region of interest" description="Disordered" evidence="3">
    <location>
        <begin position="283"/>
        <end position="351"/>
    </location>
</feature>
<feature type="region of interest" description="Disordered" evidence="3">
    <location>
        <begin position="780"/>
        <end position="918"/>
    </location>
</feature>
<sequence length="1120" mass="116435">EQCPSLQVEDWRFPQPAGRNITGFNLLRRFSLLKSADVKKIRNPRGPVILRLGKTALLRPTDQVFPHGLPEEFTLVFTLALKKAALGDTVYLLQISDQQGYPQLSVDFSGPDGTLSLRAGPAVPGADPAGCLFSGEAVEALMDMRWHKVALSVQRDSASLLVDCNPVETKPLEPRGVTPTDGHTLLGIRASDARSAQMDIQQVVLYCDPTLGAQETCCEIPGAKDSSNQPWCLTLRLSFQCPPDAPKSRRAAENDLLENTFHQEVFTSKDLAEKVLNLARDSGLKGEKGDVGDSCSGSPSGPCTQGPKGEKGERGEPGLPTNWGEAVASKGEKGQKGELGMQGLTGTPGKDAGSDFPSLLITIVQGRAGSICVVGPKGQKGVPGVVGPEGLAGEPGKPGFPGPPGAGMPGLPGLPGKPGADGEKMLDQQDAMAPLEIQVREDHRGLKEKRYQQNRGEPCEVCPVLPADLGNTVVLPGKRGPKGEPGSPGNGERGLPGPQGADGRAGQKGDSGSPGTKGEKGESCSACPTANLLPGVTTQTLKGEKGEAGIGQKGEQGEHGLRGEKVGNVGKKGNLGIGSNLSAIGTFLSRDLISEELRWCKKLTPLTWLLGNAGGTGAEGKPVSLGLVQKGKPGPRGHVGKDGQRGAKARRARDARRGRSRPEGASAVCASRPRSGADRPTSKCQKDQEAIKASRALLVLLDLQDLELMANRAHRGFLVQVEKSHMTCNGDQGDHGEQGMAGVPGTPGLPGEPGRDGFMGLKGEKGDACTSCSSLNMAVGDGVAVPGPKGERGDPGPSGEGKPGRNGKPGLPGPQGPQGPKGSKGEAGVAGFGLPGPQGEEGPRGLPGLVGPSGARGLTGPAGPAGEKGSRGDVGPAGPRGPIGNGETGPAGRDGAPGSQGLPGADGRPGFDGAKGDKGEPGECNCILPVHTGVGGPFWFCSEVNCSCIPGSSGNSCKHVAARPSGPTRTSWPTWPAWASWNHRNPGTSGYPWKRRFTGNSCTDRKTPVDSSSYSKTLLKGMVMGAVVRAVPMGCRGCQAWLVPRERVETRASPGVWRNCRQHSQRSVKPAQDHLECPDRMELLDSKGNRVRPGREAMLEYQEISDLQVFQVLKAPLAHL</sequence>
<dbReference type="InterPro" id="IPR048287">
    <property type="entry name" value="TSPN-like_N"/>
</dbReference>
<dbReference type="GO" id="GO:0005615">
    <property type="term" value="C:extracellular space"/>
    <property type="evidence" value="ECO:0007669"/>
    <property type="project" value="TreeGrafter"/>
</dbReference>
<keyword evidence="2" id="KW-0677">Repeat</keyword>
<evidence type="ECO:0000313" key="5">
    <source>
        <dbReference type="EMBL" id="TWW65339.1"/>
    </source>
</evidence>
<keyword evidence="6" id="KW-1185">Reference proteome</keyword>
<dbReference type="AlphaFoldDB" id="A0A5C6NF94"/>
<feature type="compositionally biased region" description="Basic and acidic residues" evidence="3">
    <location>
        <begin position="555"/>
        <end position="565"/>
    </location>
</feature>
<keyword evidence="1" id="KW-0732">Signal</keyword>
<evidence type="ECO:0000259" key="4">
    <source>
        <dbReference type="SMART" id="SM00210"/>
    </source>
</evidence>
<protein>
    <submittedName>
        <fullName evidence="5">Collagen alpha-1(XVI) chain</fullName>
    </submittedName>
</protein>
<evidence type="ECO:0000256" key="1">
    <source>
        <dbReference type="ARBA" id="ARBA00022729"/>
    </source>
</evidence>
<evidence type="ECO:0000256" key="2">
    <source>
        <dbReference type="ARBA" id="ARBA00022737"/>
    </source>
</evidence>
<evidence type="ECO:0000313" key="6">
    <source>
        <dbReference type="Proteomes" id="UP000324091"/>
    </source>
</evidence>
<dbReference type="PANTHER" id="PTHR24023">
    <property type="entry name" value="COLLAGEN ALPHA"/>
    <property type="match status" value="1"/>
</dbReference>
<feature type="compositionally biased region" description="Basic and acidic residues" evidence="3">
    <location>
        <begin position="675"/>
        <end position="687"/>
    </location>
</feature>
<dbReference type="GO" id="GO:0030020">
    <property type="term" value="F:extracellular matrix structural constituent conferring tensile strength"/>
    <property type="evidence" value="ECO:0007669"/>
    <property type="project" value="TreeGrafter"/>
</dbReference>
<dbReference type="Gene3D" id="2.60.120.200">
    <property type="match status" value="1"/>
</dbReference>
<proteinExistence type="predicted"/>
<dbReference type="InterPro" id="IPR050149">
    <property type="entry name" value="Collagen_superfamily"/>
</dbReference>